<feature type="transmembrane region" description="Helical" evidence="2">
    <location>
        <begin position="247"/>
        <end position="267"/>
    </location>
</feature>
<accession>A0AA38UFC2</accession>
<dbReference type="EMBL" id="MU806150">
    <property type="protein sequence ID" value="KAJ3839040.1"/>
    <property type="molecule type" value="Genomic_DNA"/>
</dbReference>
<feature type="transmembrane region" description="Helical" evidence="2">
    <location>
        <begin position="42"/>
        <end position="65"/>
    </location>
</feature>
<evidence type="ECO:0000256" key="2">
    <source>
        <dbReference type="SAM" id="Phobius"/>
    </source>
</evidence>
<feature type="region of interest" description="Disordered" evidence="1">
    <location>
        <begin position="1"/>
        <end position="26"/>
    </location>
</feature>
<keyword evidence="4" id="KW-1185">Reference proteome</keyword>
<protein>
    <submittedName>
        <fullName evidence="3">Uncharacterized protein</fullName>
    </submittedName>
</protein>
<organism evidence="3 4">
    <name type="scientific">Lentinula raphanica</name>
    <dbReference type="NCBI Taxonomy" id="153919"/>
    <lineage>
        <taxon>Eukaryota</taxon>
        <taxon>Fungi</taxon>
        <taxon>Dikarya</taxon>
        <taxon>Basidiomycota</taxon>
        <taxon>Agaricomycotina</taxon>
        <taxon>Agaricomycetes</taxon>
        <taxon>Agaricomycetidae</taxon>
        <taxon>Agaricales</taxon>
        <taxon>Marasmiineae</taxon>
        <taxon>Omphalotaceae</taxon>
        <taxon>Lentinula</taxon>
    </lineage>
</organism>
<name>A0AA38UFC2_9AGAR</name>
<reference evidence="3" key="1">
    <citation type="submission" date="2022-08" db="EMBL/GenBank/DDBJ databases">
        <authorList>
            <consortium name="DOE Joint Genome Institute"/>
            <person name="Min B."/>
            <person name="Riley R."/>
            <person name="Sierra-Patev S."/>
            <person name="Naranjo-Ortiz M."/>
            <person name="Looney B."/>
            <person name="Konkel Z."/>
            <person name="Slot J.C."/>
            <person name="Sakamoto Y."/>
            <person name="Steenwyk J.L."/>
            <person name="Rokas A."/>
            <person name="Carro J."/>
            <person name="Camarero S."/>
            <person name="Ferreira P."/>
            <person name="Molpeceres G."/>
            <person name="Ruiz-Duenas F.J."/>
            <person name="Serrano A."/>
            <person name="Henrissat B."/>
            <person name="Drula E."/>
            <person name="Hughes K.W."/>
            <person name="Mata J.L."/>
            <person name="Ishikawa N.K."/>
            <person name="Vargas-Isla R."/>
            <person name="Ushijima S."/>
            <person name="Smith C.A."/>
            <person name="Ahrendt S."/>
            <person name="Andreopoulos W."/>
            <person name="He G."/>
            <person name="Labutti K."/>
            <person name="Lipzen A."/>
            <person name="Ng V."/>
            <person name="Sandor L."/>
            <person name="Barry K."/>
            <person name="Martinez A.T."/>
            <person name="Xiao Y."/>
            <person name="Gibbons J.G."/>
            <person name="Terashima K."/>
            <person name="Hibbett D.S."/>
            <person name="Grigoriev I.V."/>
        </authorList>
    </citation>
    <scope>NUCLEOTIDE SEQUENCE</scope>
    <source>
        <strain evidence="3">TFB9207</strain>
    </source>
</reference>
<feature type="transmembrane region" description="Helical" evidence="2">
    <location>
        <begin position="178"/>
        <end position="198"/>
    </location>
</feature>
<sequence length="323" mass="36168">MYPTSPAVYDDKSSSELERSSLPSPPTISCKKRQGLASRTHLYLLLIVLSFIITLTILSEILLTYPRPFLSFLLPHPTKRQLELISVKLEIAEWCTQVQASALACSAFVYLWYRLFVVTFKSLHSLAQFFSLSGCGEHGYASESVSAEDLDADISDREHASQCMQCSAETSRQERRSYLSGVYVLFLLMVIIINDSVYNRPREHAQNPHTSFIVHSLPLVPCAWVIRSDLAEYLSSILPGAMIRLVYMFQRTFFISAMEISVLYLILTSNSKQSSPVYQQTTTELSTHLQNASTPTKDIPGASSRPSSTAVIPLTENPELVLV</sequence>
<dbReference type="AlphaFoldDB" id="A0AA38UFC2"/>
<feature type="region of interest" description="Disordered" evidence="1">
    <location>
        <begin position="288"/>
        <end position="310"/>
    </location>
</feature>
<keyword evidence="2" id="KW-0812">Transmembrane</keyword>
<keyword evidence="2" id="KW-0472">Membrane</keyword>
<gene>
    <name evidence="3" type="ORF">F5878DRAFT_142574</name>
</gene>
<comment type="caution">
    <text evidence="3">The sequence shown here is derived from an EMBL/GenBank/DDBJ whole genome shotgun (WGS) entry which is preliminary data.</text>
</comment>
<feature type="compositionally biased region" description="Basic and acidic residues" evidence="1">
    <location>
        <begin position="9"/>
        <end position="19"/>
    </location>
</feature>
<evidence type="ECO:0000313" key="3">
    <source>
        <dbReference type="EMBL" id="KAJ3839040.1"/>
    </source>
</evidence>
<evidence type="ECO:0000313" key="4">
    <source>
        <dbReference type="Proteomes" id="UP001163846"/>
    </source>
</evidence>
<keyword evidence="2" id="KW-1133">Transmembrane helix</keyword>
<proteinExistence type="predicted"/>
<evidence type="ECO:0000256" key="1">
    <source>
        <dbReference type="SAM" id="MobiDB-lite"/>
    </source>
</evidence>
<dbReference type="Proteomes" id="UP001163846">
    <property type="component" value="Unassembled WGS sequence"/>
</dbReference>